<dbReference type="InterPro" id="IPR020472">
    <property type="entry name" value="WD40_PAC1"/>
</dbReference>
<dbReference type="OrthoDB" id="10261640at2759"/>
<evidence type="ECO:0000256" key="5">
    <source>
        <dbReference type="PROSITE-ProRule" id="PRU00221"/>
    </source>
</evidence>
<dbReference type="InterPro" id="IPR051179">
    <property type="entry name" value="WD_repeat_multifunction"/>
</dbReference>
<organism evidence="7 8">
    <name type="scientific">Mortierella alpina</name>
    <name type="common">Oleaginous fungus</name>
    <name type="synonym">Mortierella renispora</name>
    <dbReference type="NCBI Taxonomy" id="64518"/>
    <lineage>
        <taxon>Eukaryota</taxon>
        <taxon>Fungi</taxon>
        <taxon>Fungi incertae sedis</taxon>
        <taxon>Mucoromycota</taxon>
        <taxon>Mortierellomycotina</taxon>
        <taxon>Mortierellomycetes</taxon>
        <taxon>Mortierellales</taxon>
        <taxon>Mortierellaceae</taxon>
        <taxon>Mortierella</taxon>
    </lineage>
</organism>
<dbReference type="EMBL" id="JAAAHY010000088">
    <property type="protein sequence ID" value="KAF9967284.1"/>
    <property type="molecule type" value="Genomic_DNA"/>
</dbReference>
<feature type="repeat" description="WD" evidence="5">
    <location>
        <begin position="330"/>
        <end position="371"/>
    </location>
</feature>
<comment type="subcellular location">
    <subcellularLocation>
        <location evidence="1">Cytoplasm</location>
    </subcellularLocation>
</comment>
<dbReference type="PROSITE" id="PS50294">
    <property type="entry name" value="WD_REPEATS_REGION"/>
    <property type="match status" value="4"/>
</dbReference>
<keyword evidence="3 5" id="KW-0853">WD repeat</keyword>
<dbReference type="SMART" id="SM00320">
    <property type="entry name" value="WD40"/>
    <property type="match status" value="8"/>
</dbReference>
<dbReference type="FunFam" id="2.130.10.10:FF:000074">
    <property type="entry name" value="Angio-associated migratory cell protein-like protein"/>
    <property type="match status" value="1"/>
</dbReference>
<keyword evidence="4" id="KW-0677">Repeat</keyword>
<name>A0A9P6JCI9_MORAP</name>
<evidence type="ECO:0000256" key="2">
    <source>
        <dbReference type="ARBA" id="ARBA00022490"/>
    </source>
</evidence>
<evidence type="ECO:0000313" key="7">
    <source>
        <dbReference type="EMBL" id="KAF9967284.1"/>
    </source>
</evidence>
<dbReference type="PANTHER" id="PTHR19857:SF8">
    <property type="entry name" value="ANGIO-ASSOCIATED MIGRATORY CELL PROTEIN"/>
    <property type="match status" value="1"/>
</dbReference>
<dbReference type="PANTHER" id="PTHR19857">
    <property type="entry name" value="MITOCHONDRIAL DIVISION PROTEIN 1-RELATED"/>
    <property type="match status" value="1"/>
</dbReference>
<evidence type="ECO:0000256" key="3">
    <source>
        <dbReference type="ARBA" id="ARBA00022574"/>
    </source>
</evidence>
<evidence type="ECO:0000313" key="8">
    <source>
        <dbReference type="Proteomes" id="UP000738359"/>
    </source>
</evidence>
<dbReference type="InterPro" id="IPR011047">
    <property type="entry name" value="Quinoprotein_ADH-like_sf"/>
</dbReference>
<feature type="repeat" description="WD" evidence="5">
    <location>
        <begin position="289"/>
        <end position="330"/>
    </location>
</feature>
<dbReference type="CDD" id="cd00200">
    <property type="entry name" value="WD40"/>
    <property type="match status" value="1"/>
</dbReference>
<keyword evidence="8" id="KW-1185">Reference proteome</keyword>
<dbReference type="InterPro" id="IPR015943">
    <property type="entry name" value="WD40/YVTN_repeat-like_dom_sf"/>
</dbReference>
<evidence type="ECO:0000256" key="4">
    <source>
        <dbReference type="ARBA" id="ARBA00022737"/>
    </source>
</evidence>
<proteinExistence type="predicted"/>
<dbReference type="InterPro" id="IPR019775">
    <property type="entry name" value="WD40_repeat_CS"/>
</dbReference>
<dbReference type="PROSITE" id="PS50082">
    <property type="entry name" value="WD_REPEATS_2"/>
    <property type="match status" value="7"/>
</dbReference>
<dbReference type="PRINTS" id="PR00320">
    <property type="entry name" value="GPROTEINBRPT"/>
</dbReference>
<gene>
    <name evidence="7" type="ORF">BGZ70_010093</name>
</gene>
<dbReference type="PROSITE" id="PS00678">
    <property type="entry name" value="WD_REPEATS_1"/>
    <property type="match status" value="1"/>
</dbReference>
<evidence type="ECO:0008006" key="9">
    <source>
        <dbReference type="Google" id="ProtNLM"/>
    </source>
</evidence>
<dbReference type="SUPFAM" id="SSF50998">
    <property type="entry name" value="Quinoprotein alcohol dehydrogenase-like"/>
    <property type="match status" value="1"/>
</dbReference>
<dbReference type="AlphaFoldDB" id="A0A9P6JCI9"/>
<dbReference type="Gene3D" id="2.130.10.10">
    <property type="entry name" value="YVTN repeat-like/Quinoprotein amine dehydrogenase"/>
    <property type="match status" value="1"/>
</dbReference>
<feature type="repeat" description="WD" evidence="5">
    <location>
        <begin position="247"/>
        <end position="288"/>
    </location>
</feature>
<accession>A0A9P6JCI9</accession>
<sequence>MSSAQEPTRHDESDHEEFLDPDEVDEEQILEDNQDDMMEEDDDENGEEAQQYDAEGNPVDEDMVEFHDDSVQGFFTHKEPVYDVALHPIHQNIAVSGGGDDKSYLWRLYDGEQLYEFGGHTDSVTQVAFSVDGTYVASGSMDGKVRVWKSETGEFMCELEGPDEVVWIKWHPKGNIILAGATDSSIWMWAVPSGTFMNVFNGHSGPVTSGMFTPDGKRIVTVSEDASLIVWDPKSAAAIHRITSEDARFHSDVITCLAINKDSTLAMTGSADGTAKLINLHNGNILGSFENHTDAVETVGFSDHLNLAATGSLDGRVNVWDVQTMQLRTTCEHKGPIIKLQWHKTQPLITSCSADRSVQVWDGRTGQNVKIWLGHQDAVLSFAMTDDGLTCVTGSDDGCALVFRMTDN</sequence>
<dbReference type="GO" id="GO:0005737">
    <property type="term" value="C:cytoplasm"/>
    <property type="evidence" value="ECO:0007669"/>
    <property type="project" value="UniProtKB-SubCell"/>
</dbReference>
<dbReference type="Proteomes" id="UP000738359">
    <property type="component" value="Unassembled WGS sequence"/>
</dbReference>
<keyword evidence="2" id="KW-0963">Cytoplasm</keyword>
<feature type="compositionally biased region" description="Basic and acidic residues" evidence="6">
    <location>
        <begin position="7"/>
        <end position="18"/>
    </location>
</feature>
<feature type="repeat" description="WD" evidence="5">
    <location>
        <begin position="74"/>
        <end position="116"/>
    </location>
</feature>
<feature type="region of interest" description="Disordered" evidence="6">
    <location>
        <begin position="1"/>
        <end position="53"/>
    </location>
</feature>
<feature type="compositionally biased region" description="Acidic residues" evidence="6">
    <location>
        <begin position="19"/>
        <end position="47"/>
    </location>
</feature>
<dbReference type="InterPro" id="IPR001680">
    <property type="entry name" value="WD40_rpt"/>
</dbReference>
<feature type="repeat" description="WD" evidence="5">
    <location>
        <begin position="117"/>
        <end position="158"/>
    </location>
</feature>
<protein>
    <recommendedName>
        <fullName evidence="9">WD40 repeat-like protein</fullName>
    </recommendedName>
</protein>
<evidence type="ECO:0000256" key="1">
    <source>
        <dbReference type="ARBA" id="ARBA00004496"/>
    </source>
</evidence>
<reference evidence="7" key="1">
    <citation type="journal article" date="2020" name="Fungal Divers.">
        <title>Resolving the Mortierellaceae phylogeny through synthesis of multi-gene phylogenetics and phylogenomics.</title>
        <authorList>
            <person name="Vandepol N."/>
            <person name="Liber J."/>
            <person name="Desiro A."/>
            <person name="Na H."/>
            <person name="Kennedy M."/>
            <person name="Barry K."/>
            <person name="Grigoriev I.V."/>
            <person name="Miller A.N."/>
            <person name="O'Donnell K."/>
            <person name="Stajich J.E."/>
            <person name="Bonito G."/>
        </authorList>
    </citation>
    <scope>NUCLEOTIDE SEQUENCE</scope>
    <source>
        <strain evidence="7">CK1249</strain>
    </source>
</reference>
<dbReference type="Pfam" id="PF00400">
    <property type="entry name" value="WD40"/>
    <property type="match status" value="8"/>
</dbReference>
<feature type="repeat" description="WD" evidence="5">
    <location>
        <begin position="168"/>
        <end position="199"/>
    </location>
</feature>
<comment type="caution">
    <text evidence="7">The sequence shown here is derived from an EMBL/GenBank/DDBJ whole genome shotgun (WGS) entry which is preliminary data.</text>
</comment>
<evidence type="ECO:0000256" key="6">
    <source>
        <dbReference type="SAM" id="MobiDB-lite"/>
    </source>
</evidence>
<feature type="repeat" description="WD" evidence="5">
    <location>
        <begin position="200"/>
        <end position="241"/>
    </location>
</feature>